<dbReference type="EMBL" id="JBHSPW010000017">
    <property type="protein sequence ID" value="MFC5896811.1"/>
    <property type="molecule type" value="Genomic_DNA"/>
</dbReference>
<dbReference type="Proteomes" id="UP001596241">
    <property type="component" value="Unassembled WGS sequence"/>
</dbReference>
<evidence type="ECO:0000313" key="3">
    <source>
        <dbReference type="Proteomes" id="UP001596241"/>
    </source>
</evidence>
<keyword evidence="1" id="KW-1133">Transmembrane helix</keyword>
<gene>
    <name evidence="2" type="ORF">ACFP3M_28830</name>
</gene>
<proteinExistence type="predicted"/>
<keyword evidence="1" id="KW-0472">Membrane</keyword>
<protein>
    <submittedName>
        <fullName evidence="2">Uncharacterized protein</fullName>
    </submittedName>
</protein>
<name>A0ABW1FTV9_9ACTN</name>
<comment type="caution">
    <text evidence="2">The sequence shown here is derived from an EMBL/GenBank/DDBJ whole genome shotgun (WGS) entry which is preliminary data.</text>
</comment>
<organism evidence="2 3">
    <name type="scientific">Streptomyces ramulosus</name>
    <dbReference type="NCBI Taxonomy" id="47762"/>
    <lineage>
        <taxon>Bacteria</taxon>
        <taxon>Bacillati</taxon>
        <taxon>Actinomycetota</taxon>
        <taxon>Actinomycetes</taxon>
        <taxon>Kitasatosporales</taxon>
        <taxon>Streptomycetaceae</taxon>
        <taxon>Streptomyces</taxon>
    </lineage>
</organism>
<evidence type="ECO:0000313" key="2">
    <source>
        <dbReference type="EMBL" id="MFC5896811.1"/>
    </source>
</evidence>
<accession>A0ABW1FTV9</accession>
<evidence type="ECO:0000256" key="1">
    <source>
        <dbReference type="SAM" id="Phobius"/>
    </source>
</evidence>
<keyword evidence="1" id="KW-0812">Transmembrane</keyword>
<keyword evidence="3" id="KW-1185">Reference proteome</keyword>
<sequence>MILVTGRTDRPDQLHGGLDMFRMNSLRKIVAALALVVGAALGVAAGGGADVKAELLTSAAAPLELGDSQWG</sequence>
<reference evidence="3" key="1">
    <citation type="journal article" date="2019" name="Int. J. Syst. Evol. Microbiol.">
        <title>The Global Catalogue of Microorganisms (GCM) 10K type strain sequencing project: providing services to taxonomists for standard genome sequencing and annotation.</title>
        <authorList>
            <consortium name="The Broad Institute Genomics Platform"/>
            <consortium name="The Broad Institute Genome Sequencing Center for Infectious Disease"/>
            <person name="Wu L."/>
            <person name="Ma J."/>
        </authorList>
    </citation>
    <scope>NUCLEOTIDE SEQUENCE [LARGE SCALE GENOMIC DNA]</scope>
    <source>
        <strain evidence="3">CGMCC 1.15809</strain>
    </source>
</reference>
<dbReference type="RefSeq" id="WP_345086743.1">
    <property type="nucleotide sequence ID" value="NZ_BAAAWG010000012.1"/>
</dbReference>
<feature type="transmembrane region" description="Helical" evidence="1">
    <location>
        <begin position="29"/>
        <end position="49"/>
    </location>
</feature>